<keyword evidence="3" id="KW-1185">Reference proteome</keyword>
<keyword evidence="1" id="KW-0812">Transmembrane</keyword>
<proteinExistence type="predicted"/>
<accession>A0A366MSN9</accession>
<evidence type="ECO:0000313" key="3">
    <source>
        <dbReference type="Proteomes" id="UP000252669"/>
    </source>
</evidence>
<gene>
    <name evidence="2" type="ORF">CRU91_09690</name>
</gene>
<organism evidence="2 3">
    <name type="scientific">Aliarcobacter vitoriensis</name>
    <dbReference type="NCBI Taxonomy" id="2011099"/>
    <lineage>
        <taxon>Bacteria</taxon>
        <taxon>Pseudomonadati</taxon>
        <taxon>Campylobacterota</taxon>
        <taxon>Epsilonproteobacteria</taxon>
        <taxon>Campylobacterales</taxon>
        <taxon>Arcobacteraceae</taxon>
        <taxon>Aliarcobacter</taxon>
    </lineage>
</organism>
<feature type="transmembrane region" description="Helical" evidence="1">
    <location>
        <begin position="16"/>
        <end position="39"/>
    </location>
</feature>
<evidence type="ECO:0000256" key="1">
    <source>
        <dbReference type="SAM" id="Phobius"/>
    </source>
</evidence>
<evidence type="ECO:0000313" key="2">
    <source>
        <dbReference type="EMBL" id="RBQ28352.1"/>
    </source>
</evidence>
<feature type="transmembrane region" description="Helical" evidence="1">
    <location>
        <begin position="45"/>
        <end position="64"/>
    </location>
</feature>
<dbReference type="AlphaFoldDB" id="A0A366MSN9"/>
<name>A0A366MSN9_9BACT</name>
<comment type="caution">
    <text evidence="2">The sequence shown here is derived from an EMBL/GenBank/DDBJ whole genome shotgun (WGS) entry which is preliminary data.</text>
</comment>
<dbReference type="EMBL" id="PDKB01000017">
    <property type="protein sequence ID" value="RBQ28352.1"/>
    <property type="molecule type" value="Genomic_DNA"/>
</dbReference>
<keyword evidence="1" id="KW-0472">Membrane</keyword>
<keyword evidence="1" id="KW-1133">Transmembrane helix</keyword>
<reference evidence="2 3" key="1">
    <citation type="submission" date="2017-10" db="EMBL/GenBank/DDBJ databases">
        <title>Genomics of the genus Arcobacter.</title>
        <authorList>
            <person name="Perez-Cataluna A."/>
            <person name="Figueras M.J."/>
        </authorList>
    </citation>
    <scope>NUCLEOTIDE SEQUENCE [LARGE SCALE GENOMIC DNA]</scope>
    <source>
        <strain evidence="2 3">CECT 9230</strain>
    </source>
</reference>
<sequence length="91" mass="11298">MFGFSNSIRFEKFRKFGYFFFLLLFFASFSFQTYDFIVYRKSYEFFSLLIPMFFTFYFQFFYGIEAILKRFDEINEKAKKEALEEKSIIKN</sequence>
<dbReference type="Proteomes" id="UP000252669">
    <property type="component" value="Unassembled WGS sequence"/>
</dbReference>
<protein>
    <submittedName>
        <fullName evidence="2">Uncharacterized protein</fullName>
    </submittedName>
</protein>
<dbReference type="RefSeq" id="WP_113895028.1">
    <property type="nucleotide sequence ID" value="NZ_JANJGA010000001.1"/>
</dbReference>